<organism evidence="14 15">
    <name type="scientific">Candidatus Woesebacteria bacterium GW2011_GWA1_37_8</name>
    <dbReference type="NCBI Taxonomy" id="1618546"/>
    <lineage>
        <taxon>Bacteria</taxon>
        <taxon>Candidatus Woeseibacteriota</taxon>
    </lineage>
</organism>
<name>A0A0G0HSQ8_9BACT</name>
<dbReference type="SMART" id="SM00382">
    <property type="entry name" value="AAA"/>
    <property type="match status" value="1"/>
</dbReference>
<evidence type="ECO:0000256" key="6">
    <source>
        <dbReference type="ARBA" id="ARBA00022806"/>
    </source>
</evidence>
<accession>A0A0G0HSQ8</accession>
<dbReference type="Gene3D" id="3.40.50.300">
    <property type="entry name" value="P-loop containing nucleotide triphosphate hydrolases"/>
    <property type="match status" value="1"/>
</dbReference>
<dbReference type="PATRIC" id="fig|1618546.3.peg.504"/>
<dbReference type="AlphaFoldDB" id="A0A0G0HSQ8"/>
<keyword evidence="8 12" id="KW-0238">DNA-binding</keyword>
<proteinExistence type="inferred from homology"/>
<dbReference type="GO" id="GO:0005524">
    <property type="term" value="F:ATP binding"/>
    <property type="evidence" value="ECO:0007669"/>
    <property type="project" value="UniProtKB-UniRule"/>
</dbReference>
<dbReference type="FunFam" id="1.10.860.10:FF:000001">
    <property type="entry name" value="Replicative DNA helicase"/>
    <property type="match status" value="1"/>
</dbReference>
<dbReference type="InterPro" id="IPR007693">
    <property type="entry name" value="DNA_helicase_DnaB-like_N"/>
</dbReference>
<dbReference type="GO" id="GO:0005829">
    <property type="term" value="C:cytosol"/>
    <property type="evidence" value="ECO:0007669"/>
    <property type="project" value="TreeGrafter"/>
</dbReference>
<dbReference type="InterPro" id="IPR027417">
    <property type="entry name" value="P-loop_NTPase"/>
</dbReference>
<dbReference type="SUPFAM" id="SSF52540">
    <property type="entry name" value="P-loop containing nucleoside triphosphate hydrolases"/>
    <property type="match status" value="1"/>
</dbReference>
<dbReference type="Pfam" id="PF03796">
    <property type="entry name" value="DnaB_C"/>
    <property type="match status" value="1"/>
</dbReference>
<dbReference type="GO" id="GO:0003677">
    <property type="term" value="F:DNA binding"/>
    <property type="evidence" value="ECO:0007669"/>
    <property type="project" value="UniProtKB-UniRule"/>
</dbReference>
<dbReference type="PROSITE" id="PS51199">
    <property type="entry name" value="SF4_HELICASE"/>
    <property type="match status" value="1"/>
</dbReference>
<dbReference type="CDD" id="cd00984">
    <property type="entry name" value="DnaB_C"/>
    <property type="match status" value="1"/>
</dbReference>
<keyword evidence="5 12" id="KW-0378">Hydrolase</keyword>
<keyword evidence="6 12" id="KW-0347">Helicase</keyword>
<dbReference type="NCBIfam" id="NF004384">
    <property type="entry name" value="PRK05748.1"/>
    <property type="match status" value="1"/>
</dbReference>
<dbReference type="SUPFAM" id="SSF48024">
    <property type="entry name" value="N-terminal domain of DnaB helicase"/>
    <property type="match status" value="1"/>
</dbReference>
<dbReference type="NCBIfam" id="TIGR00665">
    <property type="entry name" value="DnaB"/>
    <property type="match status" value="1"/>
</dbReference>
<dbReference type="Pfam" id="PF00772">
    <property type="entry name" value="DnaB"/>
    <property type="match status" value="1"/>
</dbReference>
<comment type="catalytic activity">
    <reaction evidence="10 12">
        <text>ATP + H2O = ADP + phosphate + H(+)</text>
        <dbReference type="Rhea" id="RHEA:13065"/>
        <dbReference type="ChEBI" id="CHEBI:15377"/>
        <dbReference type="ChEBI" id="CHEBI:15378"/>
        <dbReference type="ChEBI" id="CHEBI:30616"/>
        <dbReference type="ChEBI" id="CHEBI:43474"/>
        <dbReference type="ChEBI" id="CHEBI:456216"/>
        <dbReference type="EC" id="5.6.2.3"/>
    </reaction>
</comment>
<evidence type="ECO:0000256" key="11">
    <source>
        <dbReference type="NCBIfam" id="TIGR00665"/>
    </source>
</evidence>
<evidence type="ECO:0000256" key="4">
    <source>
        <dbReference type="ARBA" id="ARBA00022741"/>
    </source>
</evidence>
<evidence type="ECO:0000256" key="5">
    <source>
        <dbReference type="ARBA" id="ARBA00022801"/>
    </source>
</evidence>
<evidence type="ECO:0000256" key="12">
    <source>
        <dbReference type="RuleBase" id="RU362085"/>
    </source>
</evidence>
<dbReference type="GO" id="GO:0016887">
    <property type="term" value="F:ATP hydrolysis activity"/>
    <property type="evidence" value="ECO:0007669"/>
    <property type="project" value="RHEA"/>
</dbReference>
<dbReference type="InterPro" id="IPR007694">
    <property type="entry name" value="DNA_helicase_DnaB-like_C"/>
</dbReference>
<dbReference type="EMBL" id="LBTR01000017">
    <property type="protein sequence ID" value="KKQ45297.1"/>
    <property type="molecule type" value="Genomic_DNA"/>
</dbReference>
<evidence type="ECO:0000256" key="9">
    <source>
        <dbReference type="ARBA" id="ARBA00023235"/>
    </source>
</evidence>
<keyword evidence="3 12" id="KW-0235">DNA replication</keyword>
<sequence>MATQNLRIPPHSIEAEESVLGALLIDKDAIIAIAEFLKPDDFYDERHKDIFEAAVTLYDERIPLDVLTISERLKKNKSLKEVGGVAYLASLANKVPTAAHVEHYGKIVKDAATKRALMKAAATLVDLSMDEGIGSEELLDRAESEVFSITQKNLAKVFVPVREALADSFDRLDELHKQTEGIRGIPTGFSDLDDTLAGFQRSNLIILAARPGVGKTSLALNIAQNVAFKYKRPVGFFSLEMSREELVDRLLVAQADIDAWRLKTGKLSEDDFTKLSNAMGELAEVPIFIDDTPGLSILEMRTKARRLQVEAGVDLIVVDYLQLARSRQLENRVQEVSEISQGLKNLARELKVPVLAISQLSRAVEQRGDKRPQLADLRESGSIEQDADVVMFLWRENDDDAQNYHLEIAKHRNGPLRQINLFFKGDRIKFYDAETKRK</sequence>
<dbReference type="EC" id="5.6.2.3" evidence="11 12"/>
<dbReference type="Gene3D" id="1.10.860.10">
    <property type="entry name" value="DNAb Helicase, Chain A"/>
    <property type="match status" value="1"/>
</dbReference>
<protein>
    <recommendedName>
        <fullName evidence="11 12">Replicative DNA helicase</fullName>
        <ecNumber evidence="11 12">5.6.2.3</ecNumber>
    </recommendedName>
</protein>
<evidence type="ECO:0000256" key="2">
    <source>
        <dbReference type="ARBA" id="ARBA00022515"/>
    </source>
</evidence>
<dbReference type="InterPro" id="IPR036185">
    <property type="entry name" value="DNA_heli_DnaB-like_N_sf"/>
</dbReference>
<dbReference type="GO" id="GO:1990077">
    <property type="term" value="C:primosome complex"/>
    <property type="evidence" value="ECO:0007669"/>
    <property type="project" value="UniProtKB-UniRule"/>
</dbReference>
<evidence type="ECO:0000256" key="3">
    <source>
        <dbReference type="ARBA" id="ARBA00022705"/>
    </source>
</evidence>
<dbReference type="InterPro" id="IPR007692">
    <property type="entry name" value="DNA_helicase_DnaB"/>
</dbReference>
<comment type="caution">
    <text evidence="14">The sequence shown here is derived from an EMBL/GenBank/DDBJ whole genome shotgun (WGS) entry which is preliminary data.</text>
</comment>
<evidence type="ECO:0000256" key="1">
    <source>
        <dbReference type="ARBA" id="ARBA00008428"/>
    </source>
</evidence>
<evidence type="ECO:0000313" key="15">
    <source>
        <dbReference type="Proteomes" id="UP000034603"/>
    </source>
</evidence>
<comment type="similarity">
    <text evidence="1 12">Belongs to the helicase family. DnaB subfamily.</text>
</comment>
<evidence type="ECO:0000256" key="7">
    <source>
        <dbReference type="ARBA" id="ARBA00022840"/>
    </source>
</evidence>
<evidence type="ECO:0000313" key="14">
    <source>
        <dbReference type="EMBL" id="KKQ45297.1"/>
    </source>
</evidence>
<dbReference type="GO" id="GO:0043139">
    <property type="term" value="F:5'-3' DNA helicase activity"/>
    <property type="evidence" value="ECO:0007669"/>
    <property type="project" value="UniProtKB-EC"/>
</dbReference>
<dbReference type="PANTHER" id="PTHR30153:SF2">
    <property type="entry name" value="REPLICATIVE DNA HELICASE"/>
    <property type="match status" value="1"/>
</dbReference>
<keyword evidence="4 12" id="KW-0547">Nucleotide-binding</keyword>
<keyword evidence="9" id="KW-0413">Isomerase</keyword>
<comment type="function">
    <text evidence="12">The main replicative DNA helicase, it participates in initiation and elongation during chromosome replication. Travels ahead of the DNA replisome, separating dsDNA into templates for DNA synthesis. A processive ATP-dependent 5'-3' DNA helicase it has DNA-dependent ATPase activity.</text>
</comment>
<dbReference type="Proteomes" id="UP000034603">
    <property type="component" value="Unassembled WGS sequence"/>
</dbReference>
<dbReference type="PANTHER" id="PTHR30153">
    <property type="entry name" value="REPLICATIVE DNA HELICASE DNAB"/>
    <property type="match status" value="1"/>
</dbReference>
<feature type="domain" description="SF4 helicase" evidence="13">
    <location>
        <begin position="178"/>
        <end position="437"/>
    </location>
</feature>
<dbReference type="GO" id="GO:0006269">
    <property type="term" value="P:DNA replication, synthesis of primer"/>
    <property type="evidence" value="ECO:0007669"/>
    <property type="project" value="UniProtKB-UniRule"/>
</dbReference>
<dbReference type="InterPro" id="IPR016136">
    <property type="entry name" value="DNA_helicase_N/primase_C"/>
</dbReference>
<gene>
    <name evidence="14" type="ORF">US62_C0017G0016</name>
</gene>
<dbReference type="InterPro" id="IPR003593">
    <property type="entry name" value="AAA+_ATPase"/>
</dbReference>
<evidence type="ECO:0000256" key="10">
    <source>
        <dbReference type="ARBA" id="ARBA00048954"/>
    </source>
</evidence>
<evidence type="ECO:0000259" key="13">
    <source>
        <dbReference type="PROSITE" id="PS51199"/>
    </source>
</evidence>
<reference evidence="14 15" key="1">
    <citation type="journal article" date="2015" name="Nature">
        <title>rRNA introns, odd ribosomes, and small enigmatic genomes across a large radiation of phyla.</title>
        <authorList>
            <person name="Brown C.T."/>
            <person name="Hug L.A."/>
            <person name="Thomas B.C."/>
            <person name="Sharon I."/>
            <person name="Castelle C.J."/>
            <person name="Singh A."/>
            <person name="Wilkins M.J."/>
            <person name="Williams K.H."/>
            <person name="Banfield J.F."/>
        </authorList>
    </citation>
    <scope>NUCLEOTIDE SEQUENCE [LARGE SCALE GENOMIC DNA]</scope>
</reference>
<keyword evidence="7 12" id="KW-0067">ATP-binding</keyword>
<evidence type="ECO:0000256" key="8">
    <source>
        <dbReference type="ARBA" id="ARBA00023125"/>
    </source>
</evidence>
<keyword evidence="2 12" id="KW-0639">Primosome</keyword>